<proteinExistence type="predicted"/>
<name>A0A977L0W8_9CYAN</name>
<evidence type="ECO:0000313" key="1">
    <source>
        <dbReference type="EMBL" id="UXE61980.1"/>
    </source>
</evidence>
<reference evidence="1" key="1">
    <citation type="submission" date="2021-04" db="EMBL/GenBank/DDBJ databases">
        <title>Genome sequence of Woronichinia naegeliana from Washington state freshwater lake bloom.</title>
        <authorList>
            <person name="Dreher T.W."/>
        </authorList>
    </citation>
    <scope>NUCLEOTIDE SEQUENCE</scope>
    <source>
        <strain evidence="1">WA131</strain>
    </source>
</reference>
<gene>
    <name evidence="1" type="ORF">KA717_03475</name>
</gene>
<dbReference type="AlphaFoldDB" id="A0A977L0W8"/>
<protein>
    <submittedName>
        <fullName evidence="1">Uncharacterized protein</fullName>
    </submittedName>
</protein>
<dbReference type="Proteomes" id="UP001065613">
    <property type="component" value="Chromosome"/>
</dbReference>
<organism evidence="1">
    <name type="scientific">Woronichinia naegeliana WA131</name>
    <dbReference type="NCBI Taxonomy" id="2824559"/>
    <lineage>
        <taxon>Bacteria</taxon>
        <taxon>Bacillati</taxon>
        <taxon>Cyanobacteriota</taxon>
        <taxon>Cyanophyceae</taxon>
        <taxon>Synechococcales</taxon>
        <taxon>Coelosphaeriaceae</taxon>
        <taxon>Woronichinia</taxon>
    </lineage>
</organism>
<accession>A0A977L0W8</accession>
<dbReference type="KEGG" id="wna:KA717_03475"/>
<dbReference type="EMBL" id="CP073041">
    <property type="protein sequence ID" value="UXE61980.1"/>
    <property type="molecule type" value="Genomic_DNA"/>
</dbReference>
<sequence>MPVTVTPPGGIQPFNDLITIVPGTNGGPLTIIIPPTITTAVNEAGTNIIIVFSTGSLTQQQLATLVSATPTIVASLGGDVPGTITISTTQDNNTTSTVTAATLGEAASLMTTAVADAPANGIVVLEIGDVTVRISPSNRTNLNLQ</sequence>